<dbReference type="Pfam" id="PF01564">
    <property type="entry name" value="Spermine_synth"/>
    <property type="match status" value="1"/>
</dbReference>
<dbReference type="Proteomes" id="UP001207654">
    <property type="component" value="Unassembled WGS sequence"/>
</dbReference>
<evidence type="ECO:0000313" key="3">
    <source>
        <dbReference type="Proteomes" id="UP001207654"/>
    </source>
</evidence>
<dbReference type="InterPro" id="IPR029063">
    <property type="entry name" value="SAM-dependent_MTases_sf"/>
</dbReference>
<dbReference type="EMBL" id="JAPNKA010000001">
    <property type="protein sequence ID" value="MCY1077464.1"/>
    <property type="molecule type" value="Genomic_DNA"/>
</dbReference>
<comment type="caution">
    <text evidence="2">The sequence shown here is derived from an EMBL/GenBank/DDBJ whole genome shotgun (WGS) entry which is preliminary data.</text>
</comment>
<dbReference type="PANTHER" id="PTHR43317">
    <property type="entry name" value="THERMOSPERMINE SYNTHASE ACAULIS5"/>
    <property type="match status" value="1"/>
</dbReference>
<dbReference type="SUPFAM" id="SSF53335">
    <property type="entry name" value="S-adenosyl-L-methionine-dependent methyltransferases"/>
    <property type="match status" value="1"/>
</dbReference>
<name>A0ABT4A882_9BACT</name>
<evidence type="ECO:0000313" key="2">
    <source>
        <dbReference type="EMBL" id="MCY1077464.1"/>
    </source>
</evidence>
<evidence type="ECO:0000256" key="1">
    <source>
        <dbReference type="ARBA" id="ARBA00023115"/>
    </source>
</evidence>
<keyword evidence="3" id="KW-1185">Reference proteome</keyword>
<protein>
    <recommendedName>
        <fullName evidence="4">Spermidine synthase</fullName>
    </recommendedName>
</protein>
<proteinExistence type="predicted"/>
<gene>
    <name evidence="2" type="ORF">OV287_23625</name>
</gene>
<dbReference type="RefSeq" id="WP_267536293.1">
    <property type="nucleotide sequence ID" value="NZ_JAPNKA010000001.1"/>
</dbReference>
<dbReference type="CDD" id="cd02440">
    <property type="entry name" value="AdoMet_MTases"/>
    <property type="match status" value="1"/>
</dbReference>
<keyword evidence="1" id="KW-0620">Polyamine biosynthesis</keyword>
<reference evidence="2 3" key="1">
    <citation type="submission" date="2022-11" db="EMBL/GenBank/DDBJ databases">
        <title>Minimal conservation of predation-associated metabolite biosynthetic gene clusters underscores biosynthetic potential of Myxococcota including descriptions for ten novel species: Archangium lansinium sp. nov., Myxococcus landrumus sp. nov., Nannocystis bai.</title>
        <authorList>
            <person name="Ahearne A."/>
            <person name="Stevens C."/>
            <person name="Phillips K."/>
        </authorList>
    </citation>
    <scope>NUCLEOTIDE SEQUENCE [LARGE SCALE GENOMIC DNA]</scope>
    <source>
        <strain evidence="2 3">MIWBW</strain>
    </source>
</reference>
<dbReference type="PANTHER" id="PTHR43317:SF3">
    <property type="entry name" value="BLR2883 PROTEIN"/>
    <property type="match status" value="1"/>
</dbReference>
<dbReference type="Gene3D" id="3.40.50.150">
    <property type="entry name" value="Vaccinia Virus protein VP39"/>
    <property type="match status" value="1"/>
</dbReference>
<evidence type="ECO:0008006" key="4">
    <source>
        <dbReference type="Google" id="ProtNLM"/>
    </source>
</evidence>
<accession>A0ABT4A882</accession>
<sequence length="222" mass="24018">MKPWKVIDRAPAPGGGELVLHQRDEEFAIRVNGRELMSSRQHGSEEKMAEVACEGLGGKRPRVLVGGLGLGYTVRATLERLPPNAEVVVSELVPAVVAWNQGVLGPLAGRPLDDPRVKVETRDVGELLRQAEGHYDAVLLDVDNGPEALTQEENRWLYGERGLASIRRALKPRGVVVVWSASPDRAFATRLKRAGFATEVVETPARGKGGGPLHTLFVGRSG</sequence>
<organism evidence="2 3">
    <name type="scientific">Archangium lansingense</name>
    <dbReference type="NCBI Taxonomy" id="2995310"/>
    <lineage>
        <taxon>Bacteria</taxon>
        <taxon>Pseudomonadati</taxon>
        <taxon>Myxococcota</taxon>
        <taxon>Myxococcia</taxon>
        <taxon>Myxococcales</taxon>
        <taxon>Cystobacterineae</taxon>
        <taxon>Archangiaceae</taxon>
        <taxon>Archangium</taxon>
    </lineage>
</organism>